<dbReference type="GO" id="GO:0003677">
    <property type="term" value="F:DNA binding"/>
    <property type="evidence" value="ECO:0007669"/>
    <property type="project" value="InterPro"/>
</dbReference>
<dbReference type="InterPro" id="IPR003346">
    <property type="entry name" value="Transposase_20"/>
</dbReference>
<dbReference type="PANTHER" id="PTHR33055">
    <property type="entry name" value="TRANSPOSASE FOR INSERTION SEQUENCE ELEMENT IS1111A"/>
    <property type="match status" value="1"/>
</dbReference>
<sequence length="251" mass="26835">MTRCRPGQLAGIEAASKLALKSLATRYQQLTAEITTLDAQIEQLAHQAAPQLMAIKGVGADTAGALLAAAGDNPDRLHNESAFAHLCGVAPIPASSGKTNRYRLNRGGNRDANRALYVLALGRLSYDGRTRAYAARRTAEGKSKREIIRCIKRYLAREVFTALTAAHRPAPWPQRPIRQAASTADRYRVDHDRVEVGNFNDATHADSADRAHTAGGAGRKPMAGGARQSRELGRAGTRHCSVSVPGPGGAR</sequence>
<organism evidence="4 5">
    <name type="scientific">Micromonospora peucetia</name>
    <dbReference type="NCBI Taxonomy" id="47871"/>
    <lineage>
        <taxon>Bacteria</taxon>
        <taxon>Bacillati</taxon>
        <taxon>Actinomycetota</taxon>
        <taxon>Actinomycetes</taxon>
        <taxon>Micromonosporales</taxon>
        <taxon>Micromonosporaceae</taxon>
        <taxon>Micromonospora</taxon>
    </lineage>
</organism>
<keyword evidence="1" id="KW-0175">Coiled coil</keyword>
<accession>A0A1C6VTR4</accession>
<proteinExistence type="predicted"/>
<dbReference type="InterPro" id="IPR047650">
    <property type="entry name" value="Transpos_IS110"/>
</dbReference>
<evidence type="ECO:0000313" key="4">
    <source>
        <dbReference type="EMBL" id="SCL69711.1"/>
    </source>
</evidence>
<dbReference type="AlphaFoldDB" id="A0A1C6VTR4"/>
<evidence type="ECO:0000256" key="2">
    <source>
        <dbReference type="SAM" id="MobiDB-lite"/>
    </source>
</evidence>
<reference evidence="4 5" key="1">
    <citation type="submission" date="2016-06" db="EMBL/GenBank/DDBJ databases">
        <authorList>
            <person name="Kjaerup R.B."/>
            <person name="Dalgaard T.S."/>
            <person name="Juul-Madsen H.R."/>
        </authorList>
    </citation>
    <scope>NUCLEOTIDE SEQUENCE [LARGE SCALE GENOMIC DNA]</scope>
    <source>
        <strain evidence="4 5">DSM 43363</strain>
    </source>
</reference>
<dbReference type="Pfam" id="PF02371">
    <property type="entry name" value="Transposase_20"/>
    <property type="match status" value="1"/>
</dbReference>
<protein>
    <submittedName>
        <fullName evidence="4">Transposase IS116/IS110/IS902 family protein</fullName>
    </submittedName>
</protein>
<name>A0A1C6VTR4_9ACTN</name>
<dbReference type="GO" id="GO:0004803">
    <property type="term" value="F:transposase activity"/>
    <property type="evidence" value="ECO:0007669"/>
    <property type="project" value="InterPro"/>
</dbReference>
<evidence type="ECO:0000256" key="1">
    <source>
        <dbReference type="SAM" id="Coils"/>
    </source>
</evidence>
<gene>
    <name evidence="4" type="ORF">GA0070608_4103</name>
</gene>
<dbReference type="EMBL" id="FMIC01000002">
    <property type="protein sequence ID" value="SCL69711.1"/>
    <property type="molecule type" value="Genomic_DNA"/>
</dbReference>
<dbReference type="GO" id="GO:0006313">
    <property type="term" value="P:DNA transposition"/>
    <property type="evidence" value="ECO:0007669"/>
    <property type="project" value="InterPro"/>
</dbReference>
<evidence type="ECO:0000313" key="5">
    <source>
        <dbReference type="Proteomes" id="UP000199343"/>
    </source>
</evidence>
<dbReference type="Proteomes" id="UP000199343">
    <property type="component" value="Unassembled WGS sequence"/>
</dbReference>
<feature type="domain" description="Transposase IS116/IS110/IS902 C-terminal" evidence="3">
    <location>
        <begin position="51"/>
        <end position="133"/>
    </location>
</feature>
<feature type="compositionally biased region" description="Basic and acidic residues" evidence="2">
    <location>
        <begin position="203"/>
        <end position="212"/>
    </location>
</feature>
<evidence type="ECO:0000259" key="3">
    <source>
        <dbReference type="Pfam" id="PF02371"/>
    </source>
</evidence>
<dbReference type="PANTHER" id="PTHR33055:SF16">
    <property type="entry name" value="TRANSPOSASE FOR INSERTION SEQUENCE ELEMENT IS1547"/>
    <property type="match status" value="1"/>
</dbReference>
<feature type="region of interest" description="Disordered" evidence="2">
    <location>
        <begin position="202"/>
        <end position="251"/>
    </location>
</feature>
<feature type="coiled-coil region" evidence="1">
    <location>
        <begin position="20"/>
        <end position="47"/>
    </location>
</feature>